<keyword evidence="2" id="KW-1185">Reference proteome</keyword>
<evidence type="ECO:0000313" key="1">
    <source>
        <dbReference type="EMBL" id="KAI8012828.1"/>
    </source>
</evidence>
<accession>A0ACC0HGP9</accession>
<dbReference type="EMBL" id="CM045761">
    <property type="protein sequence ID" value="KAI8012828.1"/>
    <property type="molecule type" value="Genomic_DNA"/>
</dbReference>
<sequence length="110" mass="11492">MGSSNRFMASQTRFKSSPYRRDDFTPASAGNLGSQSEPQLGTTVGTGVQPTPDLAASTGALGSELETPMTFLGERLGFENIGLSDIPEVMNSAEADVSSLCLNHFCALSG</sequence>
<organism evidence="1 2">
    <name type="scientific">Camellia lanceoleosa</name>
    <dbReference type="NCBI Taxonomy" id="1840588"/>
    <lineage>
        <taxon>Eukaryota</taxon>
        <taxon>Viridiplantae</taxon>
        <taxon>Streptophyta</taxon>
        <taxon>Embryophyta</taxon>
        <taxon>Tracheophyta</taxon>
        <taxon>Spermatophyta</taxon>
        <taxon>Magnoliopsida</taxon>
        <taxon>eudicotyledons</taxon>
        <taxon>Gunneridae</taxon>
        <taxon>Pentapetalae</taxon>
        <taxon>asterids</taxon>
        <taxon>Ericales</taxon>
        <taxon>Theaceae</taxon>
        <taxon>Camellia</taxon>
    </lineage>
</organism>
<reference evidence="1 2" key="1">
    <citation type="journal article" date="2022" name="Plant J.">
        <title>Chromosome-level genome of Camellia lanceoleosa provides a valuable resource for understanding genome evolution and self-incompatibility.</title>
        <authorList>
            <person name="Gong W."/>
            <person name="Xiao S."/>
            <person name="Wang L."/>
            <person name="Liao Z."/>
            <person name="Chang Y."/>
            <person name="Mo W."/>
            <person name="Hu G."/>
            <person name="Li W."/>
            <person name="Zhao G."/>
            <person name="Zhu H."/>
            <person name="Hu X."/>
            <person name="Ji K."/>
            <person name="Xiang X."/>
            <person name="Song Q."/>
            <person name="Yuan D."/>
            <person name="Jin S."/>
            <person name="Zhang L."/>
        </authorList>
    </citation>
    <scope>NUCLEOTIDE SEQUENCE [LARGE SCALE GENOMIC DNA]</scope>
    <source>
        <strain evidence="1">SQ_2022a</strain>
    </source>
</reference>
<name>A0ACC0HGP9_9ERIC</name>
<comment type="caution">
    <text evidence="1">The sequence shown here is derived from an EMBL/GenBank/DDBJ whole genome shotgun (WGS) entry which is preliminary data.</text>
</comment>
<dbReference type="Proteomes" id="UP001060215">
    <property type="component" value="Chromosome 4"/>
</dbReference>
<proteinExistence type="predicted"/>
<protein>
    <submittedName>
        <fullName evidence="1">Uncharacterized protein</fullName>
    </submittedName>
</protein>
<evidence type="ECO:0000313" key="2">
    <source>
        <dbReference type="Proteomes" id="UP001060215"/>
    </source>
</evidence>
<gene>
    <name evidence="1" type="ORF">LOK49_LG05G00404</name>
</gene>